<dbReference type="GeneID" id="93071431"/>
<dbReference type="OrthoDB" id="769954at2"/>
<reference evidence="2 3" key="1">
    <citation type="submission" date="2018-06" db="EMBL/GenBank/DDBJ databases">
        <authorList>
            <consortium name="Pathogen Informatics"/>
            <person name="Doyle S."/>
        </authorList>
    </citation>
    <scope>NUCLEOTIDE SEQUENCE [LARGE SCALE GENOMIC DNA]</scope>
    <source>
        <strain evidence="2 3">NCTC11155</strain>
    </source>
</reference>
<feature type="chain" id="PRO_5016871140" description="Tail fiber domain-containing protein" evidence="1">
    <location>
        <begin position="21"/>
        <end position="398"/>
    </location>
</feature>
<dbReference type="STRING" id="483216.BACEGG_02301"/>
<evidence type="ECO:0000313" key="3">
    <source>
        <dbReference type="Proteomes" id="UP000254424"/>
    </source>
</evidence>
<evidence type="ECO:0000313" key="2">
    <source>
        <dbReference type="EMBL" id="SUV29540.1"/>
    </source>
</evidence>
<keyword evidence="1" id="KW-0732">Signal</keyword>
<dbReference type="AlphaFoldDB" id="A0A380YNK9"/>
<dbReference type="EMBL" id="UFSX01000001">
    <property type="protein sequence ID" value="SUV29540.1"/>
    <property type="molecule type" value="Genomic_DNA"/>
</dbReference>
<evidence type="ECO:0000256" key="1">
    <source>
        <dbReference type="SAM" id="SignalP"/>
    </source>
</evidence>
<organism evidence="2 3">
    <name type="scientific">Bacteroides eggerthii</name>
    <dbReference type="NCBI Taxonomy" id="28111"/>
    <lineage>
        <taxon>Bacteria</taxon>
        <taxon>Pseudomonadati</taxon>
        <taxon>Bacteroidota</taxon>
        <taxon>Bacteroidia</taxon>
        <taxon>Bacteroidales</taxon>
        <taxon>Bacteroidaceae</taxon>
        <taxon>Bacteroides</taxon>
    </lineage>
</organism>
<dbReference type="Proteomes" id="UP000254424">
    <property type="component" value="Unassembled WGS sequence"/>
</dbReference>
<gene>
    <name evidence="2" type="ORF">NCTC11155_01527</name>
</gene>
<protein>
    <recommendedName>
        <fullName evidence="4">Tail fiber domain-containing protein</fullName>
    </recommendedName>
</protein>
<feature type="signal peptide" evidence="1">
    <location>
        <begin position="1"/>
        <end position="20"/>
    </location>
</feature>
<accession>A0A380YNK9</accession>
<name>A0A380YNK9_9BACE</name>
<sequence>MKRHILFICLICGFYSGVNAQTYYNMWRGFGEAGKPEWIANLSLATGDSYTGIGFTSGSICRGFVNGGGKWGFLRPGSTSDPSRLSSIISNISQLTVGVEGWVGAEGLSARSLTPGTETTLDLVAASGKTSITSNVDFQGLHIQSVRAKRIYMYDDVLFNQKFWTSMGIGRNDDPTIDNPNNKMLRIGSTGSIGFWGNGQVKADDAPNLLITTEGKVRIGSVSNPHKLNIGGAIFLKQKNVETLVGVNSDSTCTWIGTFSNHGFLLGTNKRSCFYIDPVQRNLYVGITEVQAAQIREELKNKYGMFVYKGILSEDYAIAPKSTWADFVFSRNYNLKPLKEVESFIAENEHLPDVPSAAQVAEEGYSQHDMNKVLLQKIEELTLYIIKQQKEIEELKRR</sequence>
<dbReference type="RefSeq" id="WP_039953263.1">
    <property type="nucleotide sequence ID" value="NZ_CABKNQ010000018.1"/>
</dbReference>
<proteinExistence type="predicted"/>
<evidence type="ECO:0008006" key="4">
    <source>
        <dbReference type="Google" id="ProtNLM"/>
    </source>
</evidence>